<evidence type="ECO:0000313" key="1">
    <source>
        <dbReference type="EMBL" id="KAG5830975.1"/>
    </source>
</evidence>
<accession>A0A9D3LHR5</accession>
<organism evidence="1 2">
    <name type="scientific">Anguilla anguilla</name>
    <name type="common">European freshwater eel</name>
    <name type="synonym">Muraena anguilla</name>
    <dbReference type="NCBI Taxonomy" id="7936"/>
    <lineage>
        <taxon>Eukaryota</taxon>
        <taxon>Metazoa</taxon>
        <taxon>Chordata</taxon>
        <taxon>Craniata</taxon>
        <taxon>Vertebrata</taxon>
        <taxon>Euteleostomi</taxon>
        <taxon>Actinopterygii</taxon>
        <taxon>Neopterygii</taxon>
        <taxon>Teleostei</taxon>
        <taxon>Anguilliformes</taxon>
        <taxon>Anguillidae</taxon>
        <taxon>Anguilla</taxon>
    </lineage>
</organism>
<reference evidence="1" key="1">
    <citation type="submission" date="2021-01" db="EMBL/GenBank/DDBJ databases">
        <title>A chromosome-scale assembly of European eel, Anguilla anguilla.</title>
        <authorList>
            <person name="Henkel C."/>
            <person name="Jong-Raadsen S.A."/>
            <person name="Dufour S."/>
            <person name="Weltzien F.-A."/>
            <person name="Palstra A.P."/>
            <person name="Pelster B."/>
            <person name="Spaink H.P."/>
            <person name="Van Den Thillart G.E."/>
            <person name="Jansen H."/>
            <person name="Zahm M."/>
            <person name="Klopp C."/>
            <person name="Cedric C."/>
            <person name="Louis A."/>
            <person name="Berthelot C."/>
            <person name="Parey E."/>
            <person name="Roest Crollius H."/>
            <person name="Montfort J."/>
            <person name="Robinson-Rechavi M."/>
            <person name="Bucao C."/>
            <person name="Bouchez O."/>
            <person name="Gislard M."/>
            <person name="Lluch J."/>
            <person name="Milhes M."/>
            <person name="Lampietro C."/>
            <person name="Lopez Roques C."/>
            <person name="Donnadieu C."/>
            <person name="Braasch I."/>
            <person name="Desvignes T."/>
            <person name="Postlethwait J."/>
            <person name="Bobe J."/>
            <person name="Guiguen Y."/>
            <person name="Dirks R."/>
        </authorList>
    </citation>
    <scope>NUCLEOTIDE SEQUENCE</scope>
    <source>
        <strain evidence="1">Tag_6206</strain>
        <tissue evidence="1">Liver</tissue>
    </source>
</reference>
<evidence type="ECO:0000313" key="2">
    <source>
        <dbReference type="Proteomes" id="UP001044222"/>
    </source>
</evidence>
<keyword evidence="2" id="KW-1185">Reference proteome</keyword>
<sequence length="117" mass="13499">METSQERQTTETQADTQGEIVPSLWWSWTQRGSVDGSPALDCRNAFLSSEEPICAGPILQPLTPISWRSFTCRLWRRENCCSQQYIRNSIPQTAPQKNWTPYWNPLVPTMLRNSLLL</sequence>
<gene>
    <name evidence="1" type="ORF">ANANG_G00298980</name>
</gene>
<name>A0A9D3LHR5_ANGAN</name>
<dbReference type="AlphaFoldDB" id="A0A9D3LHR5"/>
<comment type="caution">
    <text evidence="1">The sequence shown here is derived from an EMBL/GenBank/DDBJ whole genome shotgun (WGS) entry which is preliminary data.</text>
</comment>
<dbReference type="Proteomes" id="UP001044222">
    <property type="component" value="Chromosome 18"/>
</dbReference>
<dbReference type="EMBL" id="JAFIRN010000018">
    <property type="protein sequence ID" value="KAG5830975.1"/>
    <property type="molecule type" value="Genomic_DNA"/>
</dbReference>
<proteinExistence type="predicted"/>
<protein>
    <submittedName>
        <fullName evidence="1">Uncharacterized protein</fullName>
    </submittedName>
</protein>